<name>A0A3R6LRW7_9FIRM</name>
<sequence length="189" mass="21599">MARPSKPVSVIQMEDKAHRTKKELASRKRAEDGMQSGEQIKKFPEVKENKKASMEWDRVTGLLDKIGKNDRMYETVINRYCLILAECRDLEDFRKTVKTNMKNMNTLFKKNVLAELDAERKAELSIEFADKMARLSGTLIKYDKEIDKKRAMLLAIEKESGMTMAAMLRSIPKEPEKTTNPLLEALGGG</sequence>
<protein>
    <recommendedName>
        <fullName evidence="4">Phage terminase small subunit P27 family</fullName>
    </recommendedName>
</protein>
<reference evidence="2 3" key="1">
    <citation type="submission" date="2018-08" db="EMBL/GenBank/DDBJ databases">
        <title>A genome reference for cultivated species of the human gut microbiota.</title>
        <authorList>
            <person name="Zou Y."/>
            <person name="Xue W."/>
            <person name="Luo G."/>
        </authorList>
    </citation>
    <scope>NUCLEOTIDE SEQUENCE [LARGE SCALE GENOMIC DNA]</scope>
    <source>
        <strain evidence="2 3">AF31-21AC</strain>
    </source>
</reference>
<dbReference type="RefSeq" id="WP_118412444.1">
    <property type="nucleotide sequence ID" value="NZ_QRPI01000004.1"/>
</dbReference>
<feature type="region of interest" description="Disordered" evidence="1">
    <location>
        <begin position="1"/>
        <end position="42"/>
    </location>
</feature>
<comment type="caution">
    <text evidence="2">The sequence shown here is derived from an EMBL/GenBank/DDBJ whole genome shotgun (WGS) entry which is preliminary data.</text>
</comment>
<feature type="compositionally biased region" description="Basic and acidic residues" evidence="1">
    <location>
        <begin position="13"/>
        <end position="32"/>
    </location>
</feature>
<dbReference type="Proteomes" id="UP000283586">
    <property type="component" value="Unassembled WGS sequence"/>
</dbReference>
<evidence type="ECO:0008006" key="4">
    <source>
        <dbReference type="Google" id="ProtNLM"/>
    </source>
</evidence>
<gene>
    <name evidence="2" type="ORF">DWZ31_11525</name>
</gene>
<proteinExistence type="predicted"/>
<accession>A0A3R6LRW7</accession>
<dbReference type="AlphaFoldDB" id="A0A3R6LRW7"/>
<organism evidence="2 3">
    <name type="scientific">Roseburia intestinalis</name>
    <dbReference type="NCBI Taxonomy" id="166486"/>
    <lineage>
        <taxon>Bacteria</taxon>
        <taxon>Bacillati</taxon>
        <taxon>Bacillota</taxon>
        <taxon>Clostridia</taxon>
        <taxon>Lachnospirales</taxon>
        <taxon>Lachnospiraceae</taxon>
        <taxon>Roseburia</taxon>
    </lineage>
</organism>
<dbReference type="EMBL" id="QRQN01000013">
    <property type="protein sequence ID" value="RHN07201.1"/>
    <property type="molecule type" value="Genomic_DNA"/>
</dbReference>
<evidence type="ECO:0000256" key="1">
    <source>
        <dbReference type="SAM" id="MobiDB-lite"/>
    </source>
</evidence>
<evidence type="ECO:0000313" key="2">
    <source>
        <dbReference type="EMBL" id="RHN07201.1"/>
    </source>
</evidence>
<evidence type="ECO:0000313" key="3">
    <source>
        <dbReference type="Proteomes" id="UP000283586"/>
    </source>
</evidence>